<dbReference type="Gene3D" id="3.40.50.12780">
    <property type="entry name" value="N-terminal domain of ligase-like"/>
    <property type="match status" value="1"/>
</dbReference>
<reference evidence="2" key="1">
    <citation type="submission" date="2016-11" db="EMBL/GenBank/DDBJ databases">
        <authorList>
            <person name="Varghese N."/>
            <person name="Submissions S."/>
        </authorList>
    </citation>
    <scope>NUCLEOTIDE SEQUENCE [LARGE SCALE GENOMIC DNA]</scope>
    <source>
        <strain evidence="2">DSM 26349</strain>
    </source>
</reference>
<accession>A0A1M6C0C5</accession>
<keyword evidence="1" id="KW-0436">Ligase</keyword>
<evidence type="ECO:0000313" key="1">
    <source>
        <dbReference type="EMBL" id="SHI54476.1"/>
    </source>
</evidence>
<proteinExistence type="predicted"/>
<dbReference type="PANTHER" id="PTHR36932">
    <property type="entry name" value="CAPSULAR POLYSACCHARIDE BIOSYNTHESIS PROTEIN"/>
    <property type="match status" value="1"/>
</dbReference>
<protein>
    <submittedName>
        <fullName evidence="1">Phenylacetate-CoA ligase</fullName>
    </submittedName>
</protein>
<sequence length="422" mass="48626">MKKAKEEYERILSIPEAEYEDYINQKKKEIVTFHFENNAFYKNLVGNSLPDKWHQLPVMTKADYQKPLEQKLSIGYNNPKHLYTNKTSGSTGTPMFFAIDKFAHAMTWANIIYKYGWYGIDLNSSYQARFYGIPKDFIGYRKERLKDFLGKRYRFSIFDLTDDALERILKKFKSTPFQYINGYTSSIVLFANYLESKGIVLRAVCPTLKVCITTAEMLFDKDKALLEKQFGVRVVNEYGASETGILAITNLEDDWQVSSELSFIEILDENNNPVPLGAEGKVVVTNLFNKAHPFIRYEIGDMGVLDEKSTFKKPIFKHITGRTNDFVVLPSGKKASGLTFYYVTKTVMQNDGNIQEFVIKQIARDTFEVLYKSNEPLTAIQIINIKAAAKTYLEPNLNFNFTRKDFIPRSKSGKLKQFESLI</sequence>
<gene>
    <name evidence="1" type="ORF">SAMN04487908_103101</name>
</gene>
<dbReference type="GO" id="GO:0016874">
    <property type="term" value="F:ligase activity"/>
    <property type="evidence" value="ECO:0007669"/>
    <property type="project" value="UniProtKB-KW"/>
</dbReference>
<keyword evidence="2" id="KW-1185">Reference proteome</keyword>
<dbReference type="InterPro" id="IPR053158">
    <property type="entry name" value="CapK_Type1_Caps_Biosynth"/>
</dbReference>
<dbReference type="STRING" id="797419.SAMN05216556_103101"/>
<dbReference type="SUPFAM" id="SSF56801">
    <property type="entry name" value="Acetyl-CoA synthetase-like"/>
    <property type="match status" value="1"/>
</dbReference>
<name>A0A1M6C0C5_9FLAO</name>
<dbReference type="PANTHER" id="PTHR36932:SF1">
    <property type="entry name" value="CAPSULAR POLYSACCHARIDE BIOSYNTHESIS PROTEIN"/>
    <property type="match status" value="1"/>
</dbReference>
<dbReference type="InterPro" id="IPR042099">
    <property type="entry name" value="ANL_N_sf"/>
</dbReference>
<evidence type="ECO:0000313" key="2">
    <source>
        <dbReference type="Proteomes" id="UP000184172"/>
    </source>
</evidence>
<dbReference type="Proteomes" id="UP000184172">
    <property type="component" value="Unassembled WGS sequence"/>
</dbReference>
<dbReference type="EMBL" id="FQYV01000003">
    <property type="protein sequence ID" value="SHI54476.1"/>
    <property type="molecule type" value="Genomic_DNA"/>
</dbReference>
<organism evidence="1 2">
    <name type="scientific">Aequorivita viscosa</name>
    <dbReference type="NCBI Taxonomy" id="797419"/>
    <lineage>
        <taxon>Bacteria</taxon>
        <taxon>Pseudomonadati</taxon>
        <taxon>Bacteroidota</taxon>
        <taxon>Flavobacteriia</taxon>
        <taxon>Flavobacteriales</taxon>
        <taxon>Flavobacteriaceae</taxon>
        <taxon>Aequorivita</taxon>
    </lineage>
</organism>
<dbReference type="AlphaFoldDB" id="A0A1M6C0C5"/>